<feature type="region of interest" description="Disordered" evidence="2">
    <location>
        <begin position="46"/>
        <end position="70"/>
    </location>
</feature>
<dbReference type="AlphaFoldDB" id="A0AAN9FMV1"/>
<keyword evidence="3" id="KW-0732">Signal</keyword>
<dbReference type="PANTHER" id="PTHR33476:SF4">
    <property type="entry name" value="POLAR LOCALIZATION DURING ASYMMETRIC DIVISION AND PROTEIN"/>
    <property type="match status" value="1"/>
</dbReference>
<feature type="coiled-coil region" evidence="1">
    <location>
        <begin position="284"/>
        <end position="318"/>
    </location>
</feature>
<feature type="chain" id="PRO_5042966553" evidence="3">
    <location>
        <begin position="18"/>
        <end position="362"/>
    </location>
</feature>
<dbReference type="PANTHER" id="PTHR33476">
    <property type="entry name" value="EMB|CAB62613.1"/>
    <property type="match status" value="1"/>
</dbReference>
<dbReference type="EMBL" id="JAYKXN010000006">
    <property type="protein sequence ID" value="KAK7279372.1"/>
    <property type="molecule type" value="Genomic_DNA"/>
</dbReference>
<sequence>MWQLLLAAVVAGSIGFATKPFLKPKNNFSDSQTTSLNRHYDGVFTFSSSQDGPPSPPRSRKSRPTNNGVRASKVVDAEMRSEQRKGGKRSHFCFKKRKTTKAPFCSSKGNSLFDCGLGFGIMYMMSAGRAEIIKLNKAMDETAKLVQELKSELHRRKSSLSAGDVDANKVMLKKRNSKLRDNDVEILSPCVNDCAECGSSGLTVAPEPRVLQMDQLEAELEFELQKLSGCTIDSPSHEKVKPELDELEVPDEGYHETDDSNLNYSKSPGVSAFELHKKLSQVLINQQDNQIMELESELHQAQSNLHEKEAELQALKDYDETRALTDAKGTSDLGNNNMDTKSKHSVVGTKRPIDSESCSCYT</sequence>
<keyword evidence="5" id="KW-1185">Reference proteome</keyword>
<keyword evidence="1" id="KW-0175">Coiled coil</keyword>
<feature type="region of interest" description="Disordered" evidence="2">
    <location>
        <begin position="327"/>
        <end position="362"/>
    </location>
</feature>
<protein>
    <submittedName>
        <fullName evidence="4">Uncharacterized protein</fullName>
    </submittedName>
</protein>
<proteinExistence type="predicted"/>
<organism evidence="4 5">
    <name type="scientific">Clitoria ternatea</name>
    <name type="common">Butterfly pea</name>
    <dbReference type="NCBI Taxonomy" id="43366"/>
    <lineage>
        <taxon>Eukaryota</taxon>
        <taxon>Viridiplantae</taxon>
        <taxon>Streptophyta</taxon>
        <taxon>Embryophyta</taxon>
        <taxon>Tracheophyta</taxon>
        <taxon>Spermatophyta</taxon>
        <taxon>Magnoliopsida</taxon>
        <taxon>eudicotyledons</taxon>
        <taxon>Gunneridae</taxon>
        <taxon>Pentapetalae</taxon>
        <taxon>rosids</taxon>
        <taxon>fabids</taxon>
        <taxon>Fabales</taxon>
        <taxon>Fabaceae</taxon>
        <taxon>Papilionoideae</taxon>
        <taxon>50 kb inversion clade</taxon>
        <taxon>NPAAA clade</taxon>
        <taxon>indigoferoid/millettioid clade</taxon>
        <taxon>Phaseoleae</taxon>
        <taxon>Clitoria</taxon>
    </lineage>
</organism>
<evidence type="ECO:0000256" key="1">
    <source>
        <dbReference type="SAM" id="Coils"/>
    </source>
</evidence>
<dbReference type="InterPro" id="IPR040348">
    <property type="entry name" value="POLAR-like"/>
</dbReference>
<gene>
    <name evidence="4" type="ORF">RJT34_24422</name>
</gene>
<accession>A0AAN9FMV1</accession>
<evidence type="ECO:0000256" key="3">
    <source>
        <dbReference type="SAM" id="SignalP"/>
    </source>
</evidence>
<dbReference type="GO" id="GO:0008356">
    <property type="term" value="P:asymmetric cell division"/>
    <property type="evidence" value="ECO:0007669"/>
    <property type="project" value="InterPro"/>
</dbReference>
<comment type="caution">
    <text evidence="4">The sequence shown here is derived from an EMBL/GenBank/DDBJ whole genome shotgun (WGS) entry which is preliminary data.</text>
</comment>
<name>A0AAN9FMV1_CLITE</name>
<evidence type="ECO:0000256" key="2">
    <source>
        <dbReference type="SAM" id="MobiDB-lite"/>
    </source>
</evidence>
<evidence type="ECO:0000313" key="4">
    <source>
        <dbReference type="EMBL" id="KAK7279372.1"/>
    </source>
</evidence>
<dbReference type="Proteomes" id="UP001359559">
    <property type="component" value="Unassembled WGS sequence"/>
</dbReference>
<reference evidence="4 5" key="1">
    <citation type="submission" date="2024-01" db="EMBL/GenBank/DDBJ databases">
        <title>The genomes of 5 underutilized Papilionoideae crops provide insights into root nodulation and disease resistance.</title>
        <authorList>
            <person name="Yuan L."/>
        </authorList>
    </citation>
    <scope>NUCLEOTIDE SEQUENCE [LARGE SCALE GENOMIC DNA]</scope>
    <source>
        <strain evidence="4">LY-2023</strain>
        <tissue evidence="4">Leaf</tissue>
    </source>
</reference>
<feature type="signal peptide" evidence="3">
    <location>
        <begin position="1"/>
        <end position="17"/>
    </location>
</feature>
<evidence type="ECO:0000313" key="5">
    <source>
        <dbReference type="Proteomes" id="UP001359559"/>
    </source>
</evidence>